<proteinExistence type="predicted"/>
<dbReference type="AlphaFoldDB" id="A0A4Y7IJI8"/>
<protein>
    <submittedName>
        <fullName evidence="1">Uncharacterized protein</fullName>
    </submittedName>
</protein>
<organism evidence="1 2">
    <name type="scientific">Papaver somniferum</name>
    <name type="common">Opium poppy</name>
    <dbReference type="NCBI Taxonomy" id="3469"/>
    <lineage>
        <taxon>Eukaryota</taxon>
        <taxon>Viridiplantae</taxon>
        <taxon>Streptophyta</taxon>
        <taxon>Embryophyta</taxon>
        <taxon>Tracheophyta</taxon>
        <taxon>Spermatophyta</taxon>
        <taxon>Magnoliopsida</taxon>
        <taxon>Ranunculales</taxon>
        <taxon>Papaveraceae</taxon>
        <taxon>Papaveroideae</taxon>
        <taxon>Papaver</taxon>
    </lineage>
</organism>
<keyword evidence="2" id="KW-1185">Reference proteome</keyword>
<dbReference type="EMBL" id="CM010715">
    <property type="protein sequence ID" value="RZC47871.1"/>
    <property type="molecule type" value="Genomic_DNA"/>
</dbReference>
<evidence type="ECO:0000313" key="2">
    <source>
        <dbReference type="Proteomes" id="UP000316621"/>
    </source>
</evidence>
<name>A0A4Y7IJI8_PAPSO</name>
<evidence type="ECO:0000313" key="1">
    <source>
        <dbReference type="EMBL" id="RZC47871.1"/>
    </source>
</evidence>
<dbReference type="Gramene" id="RZC47871">
    <property type="protein sequence ID" value="RZC47871"/>
    <property type="gene ID" value="C5167_040831"/>
</dbReference>
<sequence length="132" mass="15006">MGSNEGPILAFNLADEVFWLLPNPPYYITLPNGQKFVAFLYQQIQVLGGCLCYVLKARYDTINIWSFKKNNDTSKEEEDSSNWSSVGTVQIQHDNLAQFFYFTKSESIKQPTLLFKGITPRLCPNPVEEGTS</sequence>
<accession>A0A4Y7IJI8</accession>
<gene>
    <name evidence="1" type="ORF">C5167_040831</name>
</gene>
<reference evidence="1 2" key="1">
    <citation type="journal article" date="2018" name="Science">
        <title>The opium poppy genome and morphinan production.</title>
        <authorList>
            <person name="Guo L."/>
            <person name="Winzer T."/>
            <person name="Yang X."/>
            <person name="Li Y."/>
            <person name="Ning Z."/>
            <person name="He Z."/>
            <person name="Teodor R."/>
            <person name="Lu Y."/>
            <person name="Bowser T.A."/>
            <person name="Graham I.A."/>
            <person name="Ye K."/>
        </authorList>
    </citation>
    <scope>NUCLEOTIDE SEQUENCE [LARGE SCALE GENOMIC DNA]</scope>
    <source>
        <strain evidence="2">cv. HN1</strain>
        <tissue evidence="1">Leaves</tissue>
    </source>
</reference>
<dbReference type="Proteomes" id="UP000316621">
    <property type="component" value="Chromosome 1"/>
</dbReference>